<dbReference type="GO" id="GO:0004519">
    <property type="term" value="F:endonuclease activity"/>
    <property type="evidence" value="ECO:0007669"/>
    <property type="project" value="UniProtKB-KW"/>
</dbReference>
<accession>A0A8S5NE93</accession>
<protein>
    <submittedName>
        <fullName evidence="2">Homing endonuclease</fullName>
    </submittedName>
</protein>
<sequence length="181" mass="21141">MEIWKDVPGYVGLYQISNYGRVKSVFRNEICGNMNRKRNEKILKPSLRKRYYFVSLSKNGIKYNAVIHRLVAAAFIPNPDNKPCIDHIDGNRANNHADNLRWVTAKENSNNYNAPNTYKGKKINKGGKAVLQYDLEGNFIKEWVTTMEIQRQLNYHRSNISNCCNGLVKTAYNYIWRYKNE</sequence>
<dbReference type="GO" id="GO:0016788">
    <property type="term" value="F:hydrolase activity, acting on ester bonds"/>
    <property type="evidence" value="ECO:0007669"/>
    <property type="project" value="InterPro"/>
</dbReference>
<dbReference type="InterPro" id="IPR003615">
    <property type="entry name" value="HNH_nuc"/>
</dbReference>
<keyword evidence="2" id="KW-0255">Endonuclease</keyword>
<dbReference type="SMART" id="SM00507">
    <property type="entry name" value="HNHc"/>
    <property type="match status" value="1"/>
</dbReference>
<evidence type="ECO:0000259" key="1">
    <source>
        <dbReference type="SMART" id="SM00507"/>
    </source>
</evidence>
<dbReference type="SUPFAM" id="SSF54060">
    <property type="entry name" value="His-Me finger endonucleases"/>
    <property type="match status" value="1"/>
</dbReference>
<dbReference type="InterPro" id="IPR010902">
    <property type="entry name" value="NUMOD4"/>
</dbReference>
<keyword evidence="2" id="KW-0378">Hydrolase</keyword>
<proteinExistence type="predicted"/>
<dbReference type="Pfam" id="PF13392">
    <property type="entry name" value="HNH_3"/>
    <property type="match status" value="1"/>
</dbReference>
<dbReference type="InterPro" id="IPR036388">
    <property type="entry name" value="WH-like_DNA-bd_sf"/>
</dbReference>
<reference evidence="2" key="1">
    <citation type="journal article" date="2021" name="Proc. Natl. Acad. Sci. U.S.A.">
        <title>A Catalog of Tens of Thousands of Viruses from Human Metagenomes Reveals Hidden Associations with Chronic Diseases.</title>
        <authorList>
            <person name="Tisza M.J."/>
            <person name="Buck C.B."/>
        </authorList>
    </citation>
    <scope>NUCLEOTIDE SEQUENCE</scope>
    <source>
        <strain evidence="2">Ctrok7</strain>
    </source>
</reference>
<organism evidence="2">
    <name type="scientific">Siphoviridae sp. ctrok7</name>
    <dbReference type="NCBI Taxonomy" id="2826480"/>
    <lineage>
        <taxon>Viruses</taxon>
        <taxon>Duplodnaviria</taxon>
        <taxon>Heunggongvirae</taxon>
        <taxon>Uroviricota</taxon>
        <taxon>Caudoviricetes</taxon>
    </lineage>
</organism>
<feature type="domain" description="HNH nuclease" evidence="1">
    <location>
        <begin position="61"/>
        <end position="109"/>
    </location>
</feature>
<dbReference type="InterPro" id="IPR044925">
    <property type="entry name" value="His-Me_finger_sf"/>
</dbReference>
<evidence type="ECO:0000313" key="2">
    <source>
        <dbReference type="EMBL" id="DAD92953.1"/>
    </source>
</evidence>
<dbReference type="SMART" id="SM00497">
    <property type="entry name" value="IENR1"/>
    <property type="match status" value="1"/>
</dbReference>
<dbReference type="Gene3D" id="1.10.10.10">
    <property type="entry name" value="Winged helix-like DNA-binding domain superfamily/Winged helix DNA-binding domain"/>
    <property type="match status" value="1"/>
</dbReference>
<dbReference type="Pfam" id="PF07463">
    <property type="entry name" value="NUMOD4"/>
    <property type="match status" value="1"/>
</dbReference>
<keyword evidence="2" id="KW-0540">Nuclease</keyword>
<name>A0A8S5NE93_9CAUD</name>
<dbReference type="EMBL" id="BK015149">
    <property type="protein sequence ID" value="DAD92953.1"/>
    <property type="molecule type" value="Genomic_DNA"/>
</dbReference>
<dbReference type="InterPro" id="IPR003647">
    <property type="entry name" value="Intron_nuc_1_rpt"/>
</dbReference>
<dbReference type="Gene3D" id="3.90.75.20">
    <property type="match status" value="1"/>
</dbReference>